<dbReference type="EMBL" id="JAANNP010000001">
    <property type="protein sequence ID" value="NHC13082.1"/>
    <property type="molecule type" value="Genomic_DNA"/>
</dbReference>
<dbReference type="InterPro" id="IPR000620">
    <property type="entry name" value="EamA_dom"/>
</dbReference>
<evidence type="ECO:0000256" key="1">
    <source>
        <dbReference type="ARBA" id="ARBA00004141"/>
    </source>
</evidence>
<keyword evidence="5 6" id="KW-0472">Membrane</keyword>
<feature type="transmembrane region" description="Helical" evidence="6">
    <location>
        <begin position="36"/>
        <end position="58"/>
    </location>
</feature>
<feature type="transmembrane region" description="Helical" evidence="6">
    <location>
        <begin position="123"/>
        <end position="142"/>
    </location>
</feature>
<protein>
    <submittedName>
        <fullName evidence="8">DMT family transporter</fullName>
    </submittedName>
</protein>
<dbReference type="RefSeq" id="WP_166278530.1">
    <property type="nucleotide sequence ID" value="NZ_JAANNP010000001.1"/>
</dbReference>
<feature type="domain" description="EamA" evidence="7">
    <location>
        <begin position="8"/>
        <end position="139"/>
    </location>
</feature>
<gene>
    <name evidence="8" type="ORF">G9H71_04730</name>
</gene>
<accession>A0ABX0GTT6</accession>
<keyword evidence="9" id="KW-1185">Reference proteome</keyword>
<dbReference type="SUPFAM" id="SSF103481">
    <property type="entry name" value="Multidrug resistance efflux transporter EmrE"/>
    <property type="match status" value="2"/>
</dbReference>
<organism evidence="8 9">
    <name type="scientific">Motilibacter deserti</name>
    <dbReference type="NCBI Taxonomy" id="2714956"/>
    <lineage>
        <taxon>Bacteria</taxon>
        <taxon>Bacillati</taxon>
        <taxon>Actinomycetota</taxon>
        <taxon>Actinomycetes</taxon>
        <taxon>Motilibacterales</taxon>
        <taxon>Motilibacteraceae</taxon>
        <taxon>Motilibacter</taxon>
    </lineage>
</organism>
<evidence type="ECO:0000313" key="9">
    <source>
        <dbReference type="Proteomes" id="UP000800981"/>
    </source>
</evidence>
<comment type="caution">
    <text evidence="8">The sequence shown here is derived from an EMBL/GenBank/DDBJ whole genome shotgun (WGS) entry which is preliminary data.</text>
</comment>
<keyword evidence="4 6" id="KW-1133">Transmembrane helix</keyword>
<comment type="similarity">
    <text evidence="2">Belongs to the EamA transporter family.</text>
</comment>
<evidence type="ECO:0000313" key="8">
    <source>
        <dbReference type="EMBL" id="NHC13082.1"/>
    </source>
</evidence>
<feature type="domain" description="EamA" evidence="7">
    <location>
        <begin position="149"/>
        <end position="282"/>
    </location>
</feature>
<dbReference type="InterPro" id="IPR037185">
    <property type="entry name" value="EmrE-like"/>
</dbReference>
<feature type="transmembrane region" description="Helical" evidence="6">
    <location>
        <begin position="70"/>
        <end position="89"/>
    </location>
</feature>
<evidence type="ECO:0000256" key="6">
    <source>
        <dbReference type="SAM" id="Phobius"/>
    </source>
</evidence>
<feature type="transmembrane region" description="Helical" evidence="6">
    <location>
        <begin position="265"/>
        <end position="283"/>
    </location>
</feature>
<dbReference type="InterPro" id="IPR050638">
    <property type="entry name" value="AA-Vitamin_Transporters"/>
</dbReference>
<proteinExistence type="inferred from homology"/>
<feature type="transmembrane region" description="Helical" evidence="6">
    <location>
        <begin position="210"/>
        <end position="232"/>
    </location>
</feature>
<dbReference type="Pfam" id="PF00892">
    <property type="entry name" value="EamA"/>
    <property type="match status" value="2"/>
</dbReference>
<evidence type="ECO:0000259" key="7">
    <source>
        <dbReference type="Pfam" id="PF00892"/>
    </source>
</evidence>
<feature type="transmembrane region" description="Helical" evidence="6">
    <location>
        <begin position="95"/>
        <end position="116"/>
    </location>
</feature>
<feature type="transmembrane region" description="Helical" evidence="6">
    <location>
        <begin position="239"/>
        <end position="259"/>
    </location>
</feature>
<reference evidence="8 9" key="1">
    <citation type="submission" date="2020-03" db="EMBL/GenBank/DDBJ databases">
        <title>Two novel Motilibacter sp.</title>
        <authorList>
            <person name="Liu S."/>
        </authorList>
    </citation>
    <scope>NUCLEOTIDE SEQUENCE [LARGE SCALE GENOMIC DNA]</scope>
    <source>
        <strain evidence="8 9">E257</strain>
    </source>
</reference>
<comment type="subcellular location">
    <subcellularLocation>
        <location evidence="1">Membrane</location>
        <topology evidence="1">Multi-pass membrane protein</topology>
    </subcellularLocation>
</comment>
<name>A0ABX0GTT6_9ACTN</name>
<sequence>MRGTGLAGAGLVLLSAAGFGAMAVFAKLAYDAGADVHGVLLSRFVLAAVLLRALMAVTGATWPRGRDLRLLLAMGGVGYVIQSMTYFAALTRLPAGTVAVVFYSYPVLVTAAVAVTARRAPRLAAALGCVLATVGVGVVAGPSLSGDALGLLLAATAAVTYTGYILAGSRISSDVSPISSTAVVCAAAAVVYAVGWLVETPSFPTTAGGWGATAATAAVSTVLAIPTFFAGIKLLGPAAAAAISSAEPIFTALSAFLVFDERLSPWQAAGAGLVCVSVALVSLTSAPTERAETSPVAVER</sequence>
<feature type="transmembrane region" description="Helical" evidence="6">
    <location>
        <begin position="178"/>
        <end position="198"/>
    </location>
</feature>
<evidence type="ECO:0000256" key="4">
    <source>
        <dbReference type="ARBA" id="ARBA00022989"/>
    </source>
</evidence>
<dbReference type="PANTHER" id="PTHR32322">
    <property type="entry name" value="INNER MEMBRANE TRANSPORTER"/>
    <property type="match status" value="1"/>
</dbReference>
<evidence type="ECO:0000256" key="3">
    <source>
        <dbReference type="ARBA" id="ARBA00022692"/>
    </source>
</evidence>
<dbReference type="PANTHER" id="PTHR32322:SF2">
    <property type="entry name" value="EAMA DOMAIN-CONTAINING PROTEIN"/>
    <property type="match status" value="1"/>
</dbReference>
<evidence type="ECO:0000256" key="2">
    <source>
        <dbReference type="ARBA" id="ARBA00007362"/>
    </source>
</evidence>
<keyword evidence="3 6" id="KW-0812">Transmembrane</keyword>
<dbReference type="Proteomes" id="UP000800981">
    <property type="component" value="Unassembled WGS sequence"/>
</dbReference>
<evidence type="ECO:0000256" key="5">
    <source>
        <dbReference type="ARBA" id="ARBA00023136"/>
    </source>
</evidence>
<feature type="transmembrane region" description="Helical" evidence="6">
    <location>
        <begin position="148"/>
        <end position="166"/>
    </location>
</feature>